<proteinExistence type="predicted"/>
<evidence type="ECO:0000259" key="1">
    <source>
        <dbReference type="Pfam" id="PF02538"/>
    </source>
</evidence>
<dbReference type="GO" id="GO:0003824">
    <property type="term" value="F:catalytic activity"/>
    <property type="evidence" value="ECO:0007669"/>
    <property type="project" value="InterPro"/>
</dbReference>
<gene>
    <name evidence="2" type="ORF">METZ01_LOCUS440891</name>
</gene>
<reference evidence="2" key="1">
    <citation type="submission" date="2018-05" db="EMBL/GenBank/DDBJ databases">
        <authorList>
            <person name="Lanie J.A."/>
            <person name="Ng W.-L."/>
            <person name="Kazmierczak K.M."/>
            <person name="Andrzejewski T.M."/>
            <person name="Davidsen T.M."/>
            <person name="Wayne K.J."/>
            <person name="Tettelin H."/>
            <person name="Glass J.I."/>
            <person name="Rusch D."/>
            <person name="Podicherti R."/>
            <person name="Tsui H.-C.T."/>
            <person name="Winkler M.E."/>
        </authorList>
    </citation>
    <scope>NUCLEOTIDE SEQUENCE</scope>
</reference>
<dbReference type="AlphaFoldDB" id="A0A382YXP8"/>
<name>A0A382YXP8_9ZZZZ</name>
<accession>A0A382YXP8</accession>
<dbReference type="Pfam" id="PF02538">
    <property type="entry name" value="Hydantoinase_B"/>
    <property type="match status" value="1"/>
</dbReference>
<feature type="domain" description="Hydantoinase B/oxoprolinase" evidence="1">
    <location>
        <begin position="2"/>
        <end position="56"/>
    </location>
</feature>
<evidence type="ECO:0000313" key="2">
    <source>
        <dbReference type="EMBL" id="SVD88037.1"/>
    </source>
</evidence>
<dbReference type="InterPro" id="IPR003692">
    <property type="entry name" value="Hydantoinase_B"/>
</dbReference>
<protein>
    <recommendedName>
        <fullName evidence="1">Hydantoinase B/oxoprolinase domain-containing protein</fullName>
    </recommendedName>
</protein>
<dbReference type="EMBL" id="UINC01179382">
    <property type="protein sequence ID" value="SVD88037.1"/>
    <property type="molecule type" value="Genomic_DNA"/>
</dbReference>
<feature type="non-terminal residue" evidence="2">
    <location>
        <position position="1"/>
    </location>
</feature>
<sequence>AKIAPFGLFGGTDGGRSYCELTRDGQTEAIPSKGQFDLKAGDVLSLYTAGGGGYGPVDERDGDAIARDIREGYVSEEMARRVYGRTG</sequence>
<organism evidence="2">
    <name type="scientific">marine metagenome</name>
    <dbReference type="NCBI Taxonomy" id="408172"/>
    <lineage>
        <taxon>unclassified sequences</taxon>
        <taxon>metagenomes</taxon>
        <taxon>ecological metagenomes</taxon>
    </lineage>
</organism>